<evidence type="ECO:0000313" key="3">
    <source>
        <dbReference type="Proteomes" id="UP000019140"/>
    </source>
</evidence>
<accession>W4M7B8</accession>
<feature type="non-terminal residue" evidence="2">
    <location>
        <position position="207"/>
    </location>
</feature>
<dbReference type="PANTHER" id="PTHR43433:SF5">
    <property type="entry name" value="AB HYDROLASE-1 DOMAIN-CONTAINING PROTEIN"/>
    <property type="match status" value="1"/>
</dbReference>
<evidence type="ECO:0000259" key="1">
    <source>
        <dbReference type="Pfam" id="PF00561"/>
    </source>
</evidence>
<sequence>MPFYEKGDVRIRYEEVGSGFPLLVTPGGGLNSLISNWPNQVFNAMEEFKNDFRCITMDQRNANGGESSGPIAVDDPWGAFADDQLGLMDHLGINEFCFMGYCIGGPFALKLMERAPERVVAAVLCQPVGHNAKFPDAMYDMGHDSWGPELCARRSDVTMDTVEAYLNNLYRVESADFVYSVTRDFVQSCQTPMLVMPDNTPAHSYEA</sequence>
<dbReference type="InterPro" id="IPR050471">
    <property type="entry name" value="AB_hydrolase"/>
</dbReference>
<dbReference type="PANTHER" id="PTHR43433">
    <property type="entry name" value="HYDROLASE, ALPHA/BETA FOLD FAMILY PROTEIN"/>
    <property type="match status" value="1"/>
</dbReference>
<dbReference type="InterPro" id="IPR029058">
    <property type="entry name" value="AB_hydrolase_fold"/>
</dbReference>
<dbReference type="HOGENOM" id="CLU_020336_50_5_7"/>
<reference evidence="2 3" key="1">
    <citation type="journal article" date="2014" name="Nature">
        <title>An environmental bacterial taxon with a large and distinct metabolic repertoire.</title>
        <authorList>
            <person name="Wilson M.C."/>
            <person name="Mori T."/>
            <person name="Ruckert C."/>
            <person name="Uria A.R."/>
            <person name="Helf M.J."/>
            <person name="Takada K."/>
            <person name="Gernert C."/>
            <person name="Steffens U.A."/>
            <person name="Heycke N."/>
            <person name="Schmitt S."/>
            <person name="Rinke C."/>
            <person name="Helfrich E.J."/>
            <person name="Brachmann A.O."/>
            <person name="Gurgui C."/>
            <person name="Wakimoto T."/>
            <person name="Kracht M."/>
            <person name="Crusemann M."/>
            <person name="Hentschel U."/>
            <person name="Abe I."/>
            <person name="Matsunaga S."/>
            <person name="Kalinowski J."/>
            <person name="Takeyama H."/>
            <person name="Piel J."/>
        </authorList>
    </citation>
    <scope>NUCLEOTIDE SEQUENCE [LARGE SCALE GENOMIC DNA]</scope>
    <source>
        <strain evidence="3">TSY2</strain>
    </source>
</reference>
<gene>
    <name evidence="2" type="ORF">ETSY2_18345</name>
</gene>
<protein>
    <recommendedName>
        <fullName evidence="1">AB hydrolase-1 domain-containing protein</fullName>
    </recommendedName>
</protein>
<dbReference type="Gene3D" id="3.40.50.1820">
    <property type="entry name" value="alpha/beta hydrolase"/>
    <property type="match status" value="1"/>
</dbReference>
<comment type="caution">
    <text evidence="2">The sequence shown here is derived from an EMBL/GenBank/DDBJ whole genome shotgun (WGS) entry which is preliminary data.</text>
</comment>
<keyword evidence="3" id="KW-1185">Reference proteome</keyword>
<dbReference type="InterPro" id="IPR000073">
    <property type="entry name" value="AB_hydrolase_1"/>
</dbReference>
<proteinExistence type="predicted"/>
<dbReference type="Proteomes" id="UP000019140">
    <property type="component" value="Unassembled WGS sequence"/>
</dbReference>
<dbReference type="EMBL" id="AZHX01000751">
    <property type="protein sequence ID" value="ETX06249.1"/>
    <property type="molecule type" value="Genomic_DNA"/>
</dbReference>
<dbReference type="AlphaFoldDB" id="W4M7B8"/>
<organism evidence="2 3">
    <name type="scientific">Candidatus Entotheonella gemina</name>
    <dbReference type="NCBI Taxonomy" id="1429439"/>
    <lineage>
        <taxon>Bacteria</taxon>
        <taxon>Pseudomonadati</taxon>
        <taxon>Nitrospinota/Tectimicrobiota group</taxon>
        <taxon>Candidatus Tectimicrobiota</taxon>
        <taxon>Candidatus Entotheonellia</taxon>
        <taxon>Candidatus Entotheonellales</taxon>
        <taxon>Candidatus Entotheonellaceae</taxon>
        <taxon>Candidatus Entotheonella</taxon>
    </lineage>
</organism>
<name>W4M7B8_9BACT</name>
<feature type="domain" description="AB hydrolase-1" evidence="1">
    <location>
        <begin position="21"/>
        <end position="140"/>
    </location>
</feature>
<dbReference type="SUPFAM" id="SSF53474">
    <property type="entry name" value="alpha/beta-Hydrolases"/>
    <property type="match status" value="1"/>
</dbReference>
<evidence type="ECO:0000313" key="2">
    <source>
        <dbReference type="EMBL" id="ETX06249.1"/>
    </source>
</evidence>
<dbReference type="Pfam" id="PF00561">
    <property type="entry name" value="Abhydrolase_1"/>
    <property type="match status" value="1"/>
</dbReference>